<dbReference type="Pfam" id="PF10431">
    <property type="entry name" value="ClpB_D2-small"/>
    <property type="match status" value="1"/>
</dbReference>
<dbReference type="SMART" id="SM01086">
    <property type="entry name" value="ClpB_D2-small"/>
    <property type="match status" value="1"/>
</dbReference>
<dbReference type="Pfam" id="PF00004">
    <property type="entry name" value="AAA"/>
    <property type="match status" value="1"/>
</dbReference>
<dbReference type="PROSITE" id="PS00871">
    <property type="entry name" value="CLPAB_2"/>
    <property type="match status" value="1"/>
</dbReference>
<dbReference type="SMART" id="SM00382">
    <property type="entry name" value="AAA"/>
    <property type="match status" value="2"/>
</dbReference>
<dbReference type="GO" id="GO:0016887">
    <property type="term" value="F:ATP hydrolysis activity"/>
    <property type="evidence" value="ECO:0007669"/>
    <property type="project" value="InterPro"/>
</dbReference>
<evidence type="ECO:0000256" key="3">
    <source>
        <dbReference type="ARBA" id="ARBA00022737"/>
    </source>
</evidence>
<name>A0A5J9W4W4_9POAL</name>
<proteinExistence type="predicted"/>
<evidence type="ECO:0000256" key="1">
    <source>
        <dbReference type="ARBA" id="ARBA00004229"/>
    </source>
</evidence>
<dbReference type="Pfam" id="PF07724">
    <property type="entry name" value="AAA_2"/>
    <property type="match status" value="1"/>
</dbReference>
<feature type="domain" description="Clp ATPase C-terminal" evidence="8">
    <location>
        <begin position="792"/>
        <end position="882"/>
    </location>
</feature>
<dbReference type="InterPro" id="IPR027417">
    <property type="entry name" value="P-loop_NTPase"/>
</dbReference>
<evidence type="ECO:0008006" key="11">
    <source>
        <dbReference type="Google" id="ProtNLM"/>
    </source>
</evidence>
<evidence type="ECO:0000259" key="7">
    <source>
        <dbReference type="SMART" id="SM00382"/>
    </source>
</evidence>
<feature type="domain" description="AAA+ ATPase" evidence="7">
    <location>
        <begin position="282"/>
        <end position="428"/>
    </location>
</feature>
<dbReference type="GO" id="GO:0005524">
    <property type="term" value="F:ATP binding"/>
    <property type="evidence" value="ECO:0007669"/>
    <property type="project" value="UniProtKB-KW"/>
</dbReference>
<dbReference type="Gene3D" id="4.10.860.10">
    <property type="entry name" value="UVR domain"/>
    <property type="match status" value="1"/>
</dbReference>
<dbReference type="GO" id="GO:0034605">
    <property type="term" value="P:cellular response to heat"/>
    <property type="evidence" value="ECO:0007669"/>
    <property type="project" value="TreeGrafter"/>
</dbReference>
<protein>
    <recommendedName>
        <fullName evidence="11">UVR domain-containing protein</fullName>
    </recommendedName>
</protein>
<dbReference type="InterPro" id="IPR028299">
    <property type="entry name" value="ClpA/B_CS2"/>
</dbReference>
<evidence type="ECO:0000313" key="9">
    <source>
        <dbReference type="EMBL" id="TVU43812.1"/>
    </source>
</evidence>
<keyword evidence="10" id="KW-1185">Reference proteome</keyword>
<evidence type="ECO:0000259" key="8">
    <source>
        <dbReference type="SMART" id="SM01086"/>
    </source>
</evidence>
<dbReference type="Gene3D" id="3.40.50.300">
    <property type="entry name" value="P-loop containing nucleotide triphosphate hydrolases"/>
    <property type="match status" value="2"/>
</dbReference>
<accession>A0A5J9W4W4</accession>
<evidence type="ECO:0000313" key="10">
    <source>
        <dbReference type="Proteomes" id="UP000324897"/>
    </source>
</evidence>
<evidence type="ECO:0000256" key="5">
    <source>
        <dbReference type="ARBA" id="ARBA00022840"/>
    </source>
</evidence>
<dbReference type="FunFam" id="1.10.8.60:FF:000017">
    <property type="entry name" value="ATP-dependent chaperone ClpB"/>
    <property type="match status" value="1"/>
</dbReference>
<dbReference type="FunFam" id="3.40.50.300:FF:000010">
    <property type="entry name" value="Chaperone clpB 1, putative"/>
    <property type="match status" value="1"/>
</dbReference>
<dbReference type="PANTHER" id="PTHR11638:SF155">
    <property type="entry name" value="CHAPERONE PROTEIN CLPC1, CHLOROPLASTIC-LIKE"/>
    <property type="match status" value="1"/>
</dbReference>
<dbReference type="EMBL" id="RWGY01000005">
    <property type="protein sequence ID" value="TVU43812.1"/>
    <property type="molecule type" value="Genomic_DNA"/>
</dbReference>
<dbReference type="InterPro" id="IPR041546">
    <property type="entry name" value="ClpA/ClpB_AAA_lid"/>
</dbReference>
<keyword evidence="3" id="KW-0677">Repeat</keyword>
<comment type="subcellular location">
    <subcellularLocation>
        <location evidence="1">Plastid</location>
        <location evidence="1">Chloroplast</location>
    </subcellularLocation>
</comment>
<dbReference type="InterPro" id="IPR001270">
    <property type="entry name" value="ClpA/B"/>
</dbReference>
<dbReference type="PANTHER" id="PTHR11638">
    <property type="entry name" value="ATP-DEPENDENT CLP PROTEASE"/>
    <property type="match status" value="1"/>
</dbReference>
<dbReference type="OrthoDB" id="47330at2759"/>
<dbReference type="GO" id="GO:0009507">
    <property type="term" value="C:chloroplast"/>
    <property type="evidence" value="ECO:0007669"/>
    <property type="project" value="UniProtKB-SubCell"/>
</dbReference>
<dbReference type="Proteomes" id="UP000324897">
    <property type="component" value="Unassembled WGS sequence"/>
</dbReference>
<comment type="caution">
    <text evidence="9">The sequence shown here is derived from an EMBL/GenBank/DDBJ whole genome shotgun (WGS) entry which is preliminary data.</text>
</comment>
<keyword evidence="6" id="KW-0143">Chaperone</keyword>
<dbReference type="InterPro" id="IPR003593">
    <property type="entry name" value="AAA+_ATPase"/>
</dbReference>
<dbReference type="InterPro" id="IPR003959">
    <property type="entry name" value="ATPase_AAA_core"/>
</dbReference>
<evidence type="ECO:0000256" key="6">
    <source>
        <dbReference type="ARBA" id="ARBA00023186"/>
    </source>
</evidence>
<dbReference type="FunFam" id="3.40.50.300:FF:000025">
    <property type="entry name" value="ATP-dependent Clp protease subunit"/>
    <property type="match status" value="1"/>
</dbReference>
<dbReference type="Gramene" id="TVU43812">
    <property type="protein sequence ID" value="TVU43812"/>
    <property type="gene ID" value="EJB05_10309"/>
</dbReference>
<feature type="domain" description="AAA+ ATPase" evidence="7">
    <location>
        <begin position="624"/>
        <end position="793"/>
    </location>
</feature>
<keyword evidence="5" id="KW-0067">ATP-binding</keyword>
<dbReference type="AlphaFoldDB" id="A0A5J9W4W4"/>
<dbReference type="InterPro" id="IPR050130">
    <property type="entry name" value="ClpA_ClpB"/>
</dbReference>
<feature type="non-terminal residue" evidence="9">
    <location>
        <position position="1"/>
    </location>
</feature>
<keyword evidence="2" id="KW-0150">Chloroplast</keyword>
<dbReference type="Pfam" id="PF17871">
    <property type="entry name" value="AAA_lid_9"/>
    <property type="match status" value="1"/>
</dbReference>
<sequence>NQKPGRCRCPASPRFHPNNCPSRLPKLFVAPPPPTTILHRRRIEYSTGARSERRERASQLVGVMAGAALFRPPPSLGSPVIGAGSITRWNSQSTRRRPPFIVSMSQTHNHHQDNKASRFSSLRAEHTPAPTPVHGGFLGSTTNAWTGQKKKNNARDLVVPKAQLTGGFMDIVALAQDAFRGSSSGGQKSIIARASFDRLVEQIMDVVALAQYEIQRLGYLTFGSRDYMLSMALTIFHSGVWIGTLKRCGTDLTKLAKEGKLDPVVGRRDQIEQVVQILSRRSKNNPCLIGDPGVGKTAIVEGLAQLVASGNVPQTLKGKRVIVIDMAGLLHGTVYRGQFETRIKNLLQEVKRSGNVILFIDEVHTIVGAGRHSESAIDVANIFKPALARGELQCIGATTTDEYKKYVEKDPALERRFGPVKIPEPTVEETTGVLKGLRERYEKHHKVQYSDDSLRAAAELSDKYISDRFLPDKAIDLIDQAGSLVSLRHAQQKPPMNVEDLEAELNRVIKEKGDAVRWEHYKRAKELRDRELELKSLIHKSKEEMSKDEVNNPAGAVVTEEDIRHIVSTWTGVPVQKLSTDETNKLLSMEETLHQRVIGQEAAVTSISRAIRRACAGLNDQCRPIGSFIFAGPTGVGKTELAKALAAFYYGSEDAMVRFDMSEFMDKHTVSRLIGSPPGYREHEEGGQLTEAVRRRPHTVILFDEVEKAHPDVFNVMLQVLDDGRLTDGKGRTVDFTNTLVIMTSNIGGRVVVDGSGIGYDRIKDLVDEEMKRHFRPEFLNRLDEVIVFKQLTKVEIKEIATIMLNHVADRVRKKGIELQVTEDFKELVVEKGFDPSYGVRPLKRAILRLLEDTLADKMLAGEIKSGDSVTVDVDSAGNIVLKHNEDQE</sequence>
<dbReference type="SUPFAM" id="SSF52540">
    <property type="entry name" value="P-loop containing nucleoside triphosphate hydrolases"/>
    <property type="match status" value="2"/>
</dbReference>
<evidence type="ECO:0000256" key="4">
    <source>
        <dbReference type="ARBA" id="ARBA00022741"/>
    </source>
</evidence>
<reference evidence="9 10" key="1">
    <citation type="journal article" date="2019" name="Sci. Rep.">
        <title>A high-quality genome of Eragrostis curvula grass provides insights into Poaceae evolution and supports new strategies to enhance forage quality.</title>
        <authorList>
            <person name="Carballo J."/>
            <person name="Santos B.A.C.M."/>
            <person name="Zappacosta D."/>
            <person name="Garbus I."/>
            <person name="Selva J.P."/>
            <person name="Gallo C.A."/>
            <person name="Diaz A."/>
            <person name="Albertini E."/>
            <person name="Caccamo M."/>
            <person name="Echenique V."/>
        </authorList>
    </citation>
    <scope>NUCLEOTIDE SEQUENCE [LARGE SCALE GENOMIC DNA]</scope>
    <source>
        <strain evidence="10">cv. Victoria</strain>
        <tissue evidence="9">Leaf</tissue>
    </source>
</reference>
<dbReference type="InterPro" id="IPR019489">
    <property type="entry name" value="Clp_ATPase_C"/>
</dbReference>
<organism evidence="9 10">
    <name type="scientific">Eragrostis curvula</name>
    <name type="common">weeping love grass</name>
    <dbReference type="NCBI Taxonomy" id="38414"/>
    <lineage>
        <taxon>Eukaryota</taxon>
        <taxon>Viridiplantae</taxon>
        <taxon>Streptophyta</taxon>
        <taxon>Embryophyta</taxon>
        <taxon>Tracheophyta</taxon>
        <taxon>Spermatophyta</taxon>
        <taxon>Magnoliopsida</taxon>
        <taxon>Liliopsida</taxon>
        <taxon>Poales</taxon>
        <taxon>Poaceae</taxon>
        <taxon>PACMAD clade</taxon>
        <taxon>Chloridoideae</taxon>
        <taxon>Eragrostideae</taxon>
        <taxon>Eragrostidinae</taxon>
        <taxon>Eragrostis</taxon>
    </lineage>
</organism>
<dbReference type="CDD" id="cd19499">
    <property type="entry name" value="RecA-like_ClpB_Hsp104-like"/>
    <property type="match status" value="1"/>
</dbReference>
<dbReference type="CDD" id="cd00009">
    <property type="entry name" value="AAA"/>
    <property type="match status" value="1"/>
</dbReference>
<evidence type="ECO:0000256" key="2">
    <source>
        <dbReference type="ARBA" id="ARBA00022528"/>
    </source>
</evidence>
<keyword evidence="4" id="KW-0547">Nucleotide-binding</keyword>
<keyword evidence="2" id="KW-0934">Plastid</keyword>
<gene>
    <name evidence="9" type="ORF">EJB05_10309</name>
</gene>
<dbReference type="Gene3D" id="1.10.8.60">
    <property type="match status" value="2"/>
</dbReference>
<dbReference type="PRINTS" id="PR00300">
    <property type="entry name" value="CLPPROTEASEA"/>
</dbReference>